<dbReference type="HAMAP" id="MF_01337_B">
    <property type="entry name" value="Ribosomal_uL18_B"/>
    <property type="match status" value="1"/>
</dbReference>
<evidence type="ECO:0000256" key="3">
    <source>
        <dbReference type="ARBA" id="ARBA00022884"/>
    </source>
</evidence>
<sequence>MRRLTKKNKNGLRQIRHARVRAHLSGTQARPRLSVFRSLRSITAQLINDETGKTLAQASGKEVAKEKAEGLTGKIATASLVGKKIAEKAKAAGITKVVFDRGGYQYHGRVAALADGARAGGLEF</sequence>
<dbReference type="Pfam" id="PF00861">
    <property type="entry name" value="Ribosomal_L18p"/>
    <property type="match status" value="1"/>
</dbReference>
<dbReference type="AlphaFoldDB" id="A0A1F6P230"/>
<dbReference type="GO" id="GO:0006412">
    <property type="term" value="P:translation"/>
    <property type="evidence" value="ECO:0007669"/>
    <property type="project" value="UniProtKB-UniRule"/>
</dbReference>
<dbReference type="PANTHER" id="PTHR12899:SF3">
    <property type="entry name" value="LARGE RIBOSOMAL SUBUNIT PROTEIN UL18M"/>
    <property type="match status" value="1"/>
</dbReference>
<comment type="similarity">
    <text evidence="1 7">Belongs to the universal ribosomal protein uL18 family.</text>
</comment>
<dbReference type="CDD" id="cd00432">
    <property type="entry name" value="Ribosomal_L18_L5e"/>
    <property type="match status" value="1"/>
</dbReference>
<comment type="function">
    <text evidence="7">This is one of the proteins that bind and probably mediate the attachment of the 5S RNA into the large ribosomal subunit, where it forms part of the central protuberance.</text>
</comment>
<dbReference type="Gene3D" id="3.30.420.100">
    <property type="match status" value="1"/>
</dbReference>
<dbReference type="GO" id="GO:0008097">
    <property type="term" value="F:5S rRNA binding"/>
    <property type="evidence" value="ECO:0007669"/>
    <property type="project" value="TreeGrafter"/>
</dbReference>
<evidence type="ECO:0000256" key="2">
    <source>
        <dbReference type="ARBA" id="ARBA00022730"/>
    </source>
</evidence>
<dbReference type="InterPro" id="IPR004389">
    <property type="entry name" value="Ribosomal_uL18_bac-type"/>
</dbReference>
<keyword evidence="3 7" id="KW-0694">RNA-binding</keyword>
<keyword evidence="5 7" id="KW-0687">Ribonucleoprotein</keyword>
<gene>
    <name evidence="7" type="primary">rplR</name>
    <name evidence="8" type="ORF">A2537_03240</name>
</gene>
<evidence type="ECO:0000313" key="9">
    <source>
        <dbReference type="Proteomes" id="UP000178490"/>
    </source>
</evidence>
<dbReference type="SUPFAM" id="SSF53137">
    <property type="entry name" value="Translational machinery components"/>
    <property type="match status" value="1"/>
</dbReference>
<evidence type="ECO:0000256" key="1">
    <source>
        <dbReference type="ARBA" id="ARBA00007116"/>
    </source>
</evidence>
<dbReference type="Proteomes" id="UP000178490">
    <property type="component" value="Unassembled WGS sequence"/>
</dbReference>
<dbReference type="InterPro" id="IPR057268">
    <property type="entry name" value="Ribosomal_L18"/>
</dbReference>
<comment type="subunit">
    <text evidence="7">Part of the 50S ribosomal subunit; part of the 5S rRNA/L5/L18/L25 subcomplex. Contacts the 5S and 23S rRNAs.</text>
</comment>
<evidence type="ECO:0000256" key="7">
    <source>
        <dbReference type="HAMAP-Rule" id="MF_01337"/>
    </source>
</evidence>
<keyword evidence="4 7" id="KW-0689">Ribosomal protein</keyword>
<evidence type="ECO:0000313" key="8">
    <source>
        <dbReference type="EMBL" id="OGH90004.1"/>
    </source>
</evidence>
<reference evidence="8 9" key="1">
    <citation type="journal article" date="2016" name="Nat. Commun.">
        <title>Thousands of microbial genomes shed light on interconnected biogeochemical processes in an aquifer system.</title>
        <authorList>
            <person name="Anantharaman K."/>
            <person name="Brown C.T."/>
            <person name="Hug L.A."/>
            <person name="Sharon I."/>
            <person name="Castelle C.J."/>
            <person name="Probst A.J."/>
            <person name="Thomas B.C."/>
            <person name="Singh A."/>
            <person name="Wilkins M.J."/>
            <person name="Karaoz U."/>
            <person name="Brodie E.L."/>
            <person name="Williams K.H."/>
            <person name="Hubbard S.S."/>
            <person name="Banfield J.F."/>
        </authorList>
    </citation>
    <scope>NUCLEOTIDE SEQUENCE [LARGE SCALE GENOMIC DNA]</scope>
</reference>
<comment type="caution">
    <text evidence="8">The sequence shown here is derived from an EMBL/GenBank/DDBJ whole genome shotgun (WGS) entry which is preliminary data.</text>
</comment>
<keyword evidence="2 7" id="KW-0699">rRNA-binding</keyword>
<evidence type="ECO:0000256" key="4">
    <source>
        <dbReference type="ARBA" id="ARBA00022980"/>
    </source>
</evidence>
<evidence type="ECO:0000256" key="5">
    <source>
        <dbReference type="ARBA" id="ARBA00023274"/>
    </source>
</evidence>
<evidence type="ECO:0000256" key="6">
    <source>
        <dbReference type="ARBA" id="ARBA00035197"/>
    </source>
</evidence>
<name>A0A1F6P230_9BACT</name>
<dbReference type="PANTHER" id="PTHR12899">
    <property type="entry name" value="39S RIBOSOMAL PROTEIN L18, MITOCHONDRIAL"/>
    <property type="match status" value="1"/>
</dbReference>
<accession>A0A1F6P230</accession>
<dbReference type="InterPro" id="IPR005484">
    <property type="entry name" value="Ribosomal_uL18_bac/plant/anim"/>
</dbReference>
<proteinExistence type="inferred from homology"/>
<dbReference type="GO" id="GO:0003735">
    <property type="term" value="F:structural constituent of ribosome"/>
    <property type="evidence" value="ECO:0007669"/>
    <property type="project" value="InterPro"/>
</dbReference>
<organism evidence="8 9">
    <name type="scientific">Candidatus Magasanikbacteria bacterium RIFOXYD2_FULL_36_9</name>
    <dbReference type="NCBI Taxonomy" id="1798707"/>
    <lineage>
        <taxon>Bacteria</taxon>
        <taxon>Candidatus Magasanikiibacteriota</taxon>
    </lineage>
</organism>
<dbReference type="FunFam" id="3.30.420.100:FF:000001">
    <property type="entry name" value="50S ribosomal protein L18"/>
    <property type="match status" value="1"/>
</dbReference>
<dbReference type="EMBL" id="MFRC01000012">
    <property type="protein sequence ID" value="OGH90004.1"/>
    <property type="molecule type" value="Genomic_DNA"/>
</dbReference>
<dbReference type="NCBIfam" id="TIGR00060">
    <property type="entry name" value="L18_bact"/>
    <property type="match status" value="1"/>
</dbReference>
<protein>
    <recommendedName>
        <fullName evidence="6 7">Large ribosomal subunit protein uL18</fullName>
    </recommendedName>
</protein>
<dbReference type="GO" id="GO:0022625">
    <property type="term" value="C:cytosolic large ribosomal subunit"/>
    <property type="evidence" value="ECO:0007669"/>
    <property type="project" value="TreeGrafter"/>
</dbReference>